<feature type="region of interest" description="Disordered" evidence="1">
    <location>
        <begin position="7"/>
        <end position="27"/>
    </location>
</feature>
<name>A0A1E1XRR8_AMBSC</name>
<accession>A0A1E1XRR8</accession>
<reference evidence="2" key="2">
    <citation type="journal article" date="2017" name="Front. Cell. Infect. Microbiol.">
        <title>Analysis of the Salivary Gland Transcriptome of Unfed and Partially Fed Amblyomma sculptum Ticks and Descriptive Proteome of the Saliva.</title>
        <authorList>
            <person name="Esteves E."/>
            <person name="Maruyama S.R."/>
            <person name="Kawahara R."/>
            <person name="Fujita A."/>
            <person name="Martins L.A."/>
            <person name="Righi A.A."/>
            <person name="Costa F.B."/>
            <person name="Palmisano G."/>
            <person name="Labruna M.B."/>
            <person name="Sa-Nunes A."/>
            <person name="Ribeiro J.M.C."/>
            <person name="Fogaca A.C."/>
        </authorList>
    </citation>
    <scope>NUCLEOTIDE SEQUENCE</scope>
</reference>
<proteinExistence type="evidence at transcript level"/>
<evidence type="ECO:0000256" key="1">
    <source>
        <dbReference type="SAM" id="MobiDB-lite"/>
    </source>
</evidence>
<protein>
    <submittedName>
        <fullName evidence="2">Uncharacterized protein</fullName>
    </submittedName>
</protein>
<feature type="non-terminal residue" evidence="2">
    <location>
        <position position="1"/>
    </location>
</feature>
<sequence length="79" mass="8842">LLALAAVSKAQPGRHVTKSPWSQPQNWQWREGRRRPFCRPTCPLGKKHGDLCGPDCACVQPTRPQPSNRLVCIWSPARG</sequence>
<dbReference type="AlphaFoldDB" id="A0A1E1XRR8"/>
<dbReference type="EMBL" id="GFAA01001793">
    <property type="protein sequence ID" value="JAU01642.1"/>
    <property type="molecule type" value="mRNA"/>
</dbReference>
<reference evidence="2" key="1">
    <citation type="submission" date="2016-09" db="EMBL/GenBank/DDBJ databases">
        <authorList>
            <person name="Capua I."/>
            <person name="De Benedictis P."/>
            <person name="Joannis T."/>
            <person name="Lombin L.H."/>
            <person name="Cattoli G."/>
        </authorList>
    </citation>
    <scope>NUCLEOTIDE SEQUENCE</scope>
</reference>
<organism evidence="2">
    <name type="scientific">Amblyomma sculptum</name>
    <name type="common">Tick</name>
    <dbReference type="NCBI Taxonomy" id="1581419"/>
    <lineage>
        <taxon>Eukaryota</taxon>
        <taxon>Metazoa</taxon>
        <taxon>Ecdysozoa</taxon>
        <taxon>Arthropoda</taxon>
        <taxon>Chelicerata</taxon>
        <taxon>Arachnida</taxon>
        <taxon>Acari</taxon>
        <taxon>Parasitiformes</taxon>
        <taxon>Ixodida</taxon>
        <taxon>Ixodoidea</taxon>
        <taxon>Ixodidae</taxon>
        <taxon>Amblyomminae</taxon>
        <taxon>Amblyomma</taxon>
    </lineage>
</organism>
<evidence type="ECO:0000313" key="2">
    <source>
        <dbReference type="EMBL" id="JAU01642.1"/>
    </source>
</evidence>